<feature type="transmembrane region" description="Helical" evidence="6">
    <location>
        <begin position="420"/>
        <end position="441"/>
    </location>
</feature>
<accession>A0ABR2W670</accession>
<sequence>MSSTNTLNIIWTALKPILKLVINVGFGVFLARKGILNPVTSKGLSKIIVNFLLPCLLFSKMVTSINVEHLSQMGMLACVVLFYIFLGALFGLAYRLLLTLPKNFRNGFVAASIWANWGDLPLAVMSSVGDSSPFKPGDSSMGVAYMSVLIVMFNLSLFTLGGYKLVQHDYKEIELDEENEVITPSEKINSIGLPPIEEKMDSSSKQPMNNERFPSKNCESEIANILQKTNNQRRCSRVTFSQMECSKGAIPERRPMIRQWSEPTAIPMHRKDSSASTQTMMSGTSSLKKTCTSIANFHIISEEEGQDPSVIGHPVRTRTTFSSITDFDKARPEREAKLSTRLIDIVSVVFSPPNIAIIAGITIGLIDVLKGMWVRKTTDSPFEPPLEFLFQVITMVGTAYLPLSLANLGGALAKFNISAIPLYISLSFVVVKLVITPIIGISTVQFLTYTVHWIPEDDKPLRFLAMFASCVPTATSIMVLSQFFSPTGEAKEVANLLVFQYMFGMITMVGALVYILKLLSI</sequence>
<dbReference type="InterPro" id="IPR004776">
    <property type="entry name" value="Mem_transp_PIN-like"/>
</dbReference>
<feature type="transmembrane region" description="Helical" evidence="6">
    <location>
        <begin position="73"/>
        <end position="94"/>
    </location>
</feature>
<evidence type="ECO:0000256" key="3">
    <source>
        <dbReference type="ARBA" id="ARBA00022989"/>
    </source>
</evidence>
<feature type="transmembrane region" description="Helical" evidence="6">
    <location>
        <begin position="342"/>
        <end position="368"/>
    </location>
</feature>
<gene>
    <name evidence="7" type="primary">ECM3_2</name>
    <name evidence="7" type="ORF">K7432_003976</name>
</gene>
<dbReference type="InterPro" id="IPR040254">
    <property type="entry name" value="Ecm3-like"/>
</dbReference>
<evidence type="ECO:0000256" key="4">
    <source>
        <dbReference type="ARBA" id="ARBA00023136"/>
    </source>
</evidence>
<reference evidence="7 8" key="1">
    <citation type="submission" date="2023-04" db="EMBL/GenBank/DDBJ databases">
        <title>Genome of Basidiobolus ranarum AG-B5.</title>
        <authorList>
            <person name="Stajich J.E."/>
            <person name="Carter-House D."/>
            <person name="Gryganskyi A."/>
        </authorList>
    </citation>
    <scope>NUCLEOTIDE SEQUENCE [LARGE SCALE GENOMIC DNA]</scope>
    <source>
        <strain evidence="7 8">AG-B5</strain>
    </source>
</reference>
<feature type="transmembrane region" description="Helical" evidence="6">
    <location>
        <begin position="461"/>
        <end position="484"/>
    </location>
</feature>
<proteinExistence type="predicted"/>
<organism evidence="7 8">
    <name type="scientific">Basidiobolus ranarum</name>
    <dbReference type="NCBI Taxonomy" id="34480"/>
    <lineage>
        <taxon>Eukaryota</taxon>
        <taxon>Fungi</taxon>
        <taxon>Fungi incertae sedis</taxon>
        <taxon>Zoopagomycota</taxon>
        <taxon>Entomophthoromycotina</taxon>
        <taxon>Basidiobolomycetes</taxon>
        <taxon>Basidiobolales</taxon>
        <taxon>Basidiobolaceae</taxon>
        <taxon>Basidiobolus</taxon>
    </lineage>
</organism>
<evidence type="ECO:0000256" key="1">
    <source>
        <dbReference type="ARBA" id="ARBA00004141"/>
    </source>
</evidence>
<protein>
    <submittedName>
        <fullName evidence="7">Protein M3</fullName>
    </submittedName>
</protein>
<name>A0ABR2W670_9FUNG</name>
<feature type="transmembrane region" description="Helical" evidence="6">
    <location>
        <begin position="144"/>
        <end position="163"/>
    </location>
</feature>
<keyword evidence="4 6" id="KW-0472">Membrane</keyword>
<keyword evidence="2 6" id="KW-0812">Transmembrane</keyword>
<dbReference type="Pfam" id="PF03547">
    <property type="entry name" value="Mem_trans"/>
    <property type="match status" value="1"/>
</dbReference>
<evidence type="ECO:0000256" key="6">
    <source>
        <dbReference type="SAM" id="Phobius"/>
    </source>
</evidence>
<keyword evidence="3 6" id="KW-1133">Transmembrane helix</keyword>
<evidence type="ECO:0000313" key="7">
    <source>
        <dbReference type="EMBL" id="KAK9720698.1"/>
    </source>
</evidence>
<evidence type="ECO:0000313" key="8">
    <source>
        <dbReference type="Proteomes" id="UP001479436"/>
    </source>
</evidence>
<evidence type="ECO:0000256" key="2">
    <source>
        <dbReference type="ARBA" id="ARBA00022692"/>
    </source>
</evidence>
<feature type="region of interest" description="Disordered" evidence="5">
    <location>
        <begin position="192"/>
        <end position="212"/>
    </location>
</feature>
<evidence type="ECO:0000256" key="5">
    <source>
        <dbReference type="SAM" id="MobiDB-lite"/>
    </source>
</evidence>
<dbReference type="Proteomes" id="UP001479436">
    <property type="component" value="Unassembled WGS sequence"/>
</dbReference>
<dbReference type="PANTHER" id="PTHR31274:SF1">
    <property type="entry name" value="AGL149CP"/>
    <property type="match status" value="1"/>
</dbReference>
<dbReference type="EMBL" id="JASJQH010007005">
    <property type="protein sequence ID" value="KAK9720698.1"/>
    <property type="molecule type" value="Genomic_DNA"/>
</dbReference>
<comment type="caution">
    <text evidence="7">The sequence shown here is derived from an EMBL/GenBank/DDBJ whole genome shotgun (WGS) entry which is preliminary data.</text>
</comment>
<dbReference type="PANTHER" id="PTHR31274">
    <property type="entry name" value="PROTEIN ECM3"/>
    <property type="match status" value="1"/>
</dbReference>
<feature type="transmembrane region" description="Helical" evidence="6">
    <location>
        <begin position="47"/>
        <end position="67"/>
    </location>
</feature>
<feature type="transmembrane region" description="Helical" evidence="6">
    <location>
        <begin position="496"/>
        <end position="516"/>
    </location>
</feature>
<keyword evidence="8" id="KW-1185">Reference proteome</keyword>
<feature type="transmembrane region" description="Helical" evidence="6">
    <location>
        <begin position="17"/>
        <end position="35"/>
    </location>
</feature>
<comment type="subcellular location">
    <subcellularLocation>
        <location evidence="1">Membrane</location>
        <topology evidence="1">Multi-pass membrane protein</topology>
    </subcellularLocation>
</comment>
<feature type="transmembrane region" description="Helical" evidence="6">
    <location>
        <begin position="388"/>
        <end position="408"/>
    </location>
</feature>